<evidence type="ECO:0000256" key="1">
    <source>
        <dbReference type="ARBA" id="ARBA00004651"/>
    </source>
</evidence>
<name>A0ABU4GQC8_9CLOT</name>
<dbReference type="Proteomes" id="UP001276854">
    <property type="component" value="Unassembled WGS sequence"/>
</dbReference>
<dbReference type="InterPro" id="IPR000515">
    <property type="entry name" value="MetI-like"/>
</dbReference>
<feature type="transmembrane region" description="Helical" evidence="7">
    <location>
        <begin position="97"/>
        <end position="116"/>
    </location>
</feature>
<comment type="caution">
    <text evidence="9">The sequence shown here is derived from an EMBL/GenBank/DDBJ whole genome shotgun (WGS) entry which is preliminary data.</text>
</comment>
<evidence type="ECO:0000256" key="2">
    <source>
        <dbReference type="ARBA" id="ARBA00022448"/>
    </source>
</evidence>
<evidence type="ECO:0000256" key="4">
    <source>
        <dbReference type="ARBA" id="ARBA00022692"/>
    </source>
</evidence>
<dbReference type="PANTHER" id="PTHR30151:SF0">
    <property type="entry name" value="ABC TRANSPORTER PERMEASE PROTEIN MJ0413-RELATED"/>
    <property type="match status" value="1"/>
</dbReference>
<organism evidence="9 10">
    <name type="scientific">Clostridium boliviensis</name>
    <dbReference type="NCBI Taxonomy" id="318465"/>
    <lineage>
        <taxon>Bacteria</taxon>
        <taxon>Bacillati</taxon>
        <taxon>Bacillota</taxon>
        <taxon>Clostridia</taxon>
        <taxon>Eubacteriales</taxon>
        <taxon>Clostridiaceae</taxon>
        <taxon>Clostridium</taxon>
    </lineage>
</organism>
<gene>
    <name evidence="9" type="ORF">RZO55_19805</name>
</gene>
<keyword evidence="3" id="KW-1003">Cell membrane</keyword>
<dbReference type="SUPFAM" id="SSF161098">
    <property type="entry name" value="MetI-like"/>
    <property type="match status" value="1"/>
</dbReference>
<dbReference type="Pfam" id="PF00528">
    <property type="entry name" value="BPD_transp_1"/>
    <property type="match status" value="1"/>
</dbReference>
<dbReference type="PANTHER" id="PTHR30151">
    <property type="entry name" value="ALKANE SULFONATE ABC TRANSPORTER-RELATED, MEMBRANE SUBUNIT"/>
    <property type="match status" value="1"/>
</dbReference>
<feature type="transmembrane region" description="Helical" evidence="7">
    <location>
        <begin position="163"/>
        <end position="183"/>
    </location>
</feature>
<evidence type="ECO:0000256" key="5">
    <source>
        <dbReference type="ARBA" id="ARBA00022989"/>
    </source>
</evidence>
<feature type="domain" description="ABC transmembrane type-1" evidence="8">
    <location>
        <begin position="53"/>
        <end position="237"/>
    </location>
</feature>
<comment type="similarity">
    <text evidence="7">Belongs to the binding-protein-dependent transport system permease family.</text>
</comment>
<dbReference type="RefSeq" id="WP_318066011.1">
    <property type="nucleotide sequence ID" value="NZ_JAWONS010000285.1"/>
</dbReference>
<protein>
    <submittedName>
        <fullName evidence="9">ABC transporter permease subunit</fullName>
    </submittedName>
</protein>
<keyword evidence="2 7" id="KW-0813">Transport</keyword>
<feature type="transmembrane region" description="Helical" evidence="7">
    <location>
        <begin position="66"/>
        <end position="85"/>
    </location>
</feature>
<evidence type="ECO:0000313" key="9">
    <source>
        <dbReference type="EMBL" id="MDW2799825.1"/>
    </source>
</evidence>
<evidence type="ECO:0000259" key="8">
    <source>
        <dbReference type="PROSITE" id="PS50928"/>
    </source>
</evidence>
<feature type="transmembrane region" description="Helical" evidence="7">
    <location>
        <begin position="122"/>
        <end position="142"/>
    </location>
</feature>
<dbReference type="PROSITE" id="PS50928">
    <property type="entry name" value="ABC_TM1"/>
    <property type="match status" value="1"/>
</dbReference>
<proteinExistence type="inferred from homology"/>
<comment type="subcellular location">
    <subcellularLocation>
        <location evidence="1 7">Cell membrane</location>
        <topology evidence="1 7">Multi-pass membrane protein</topology>
    </subcellularLocation>
</comment>
<accession>A0ABU4GQC8</accession>
<keyword evidence="10" id="KW-1185">Reference proteome</keyword>
<sequence length="261" mass="28652">MKAGIFWFKKTGIILFWLLVWQAASMAVHNNIILVGPAEVLSALLRQAGLADFWKTIGYSFGKISLGFLMAFTSGILAGGAACRFPLIGDLLSPLMALIKSVPVASFVILALIWAGSDNLSVIIAFLVVFPMIYIQTIAGIESTDLHLLEMSKVFQMSELKKFFYLYRPALLPYLAGSCRAALGLSWKSGIAAEVIGVPLHSIGEKLYLAKIYLSTADLFAWTLVIILLSMLFETVFLWLLNLASPGIRRKKREGGSVWNS</sequence>
<keyword evidence="5 7" id="KW-1133">Transmembrane helix</keyword>
<feature type="transmembrane region" description="Helical" evidence="7">
    <location>
        <begin position="219"/>
        <end position="243"/>
    </location>
</feature>
<evidence type="ECO:0000256" key="6">
    <source>
        <dbReference type="ARBA" id="ARBA00023136"/>
    </source>
</evidence>
<evidence type="ECO:0000313" key="10">
    <source>
        <dbReference type="Proteomes" id="UP001276854"/>
    </source>
</evidence>
<keyword evidence="6 7" id="KW-0472">Membrane</keyword>
<dbReference type="EMBL" id="JAWONS010000285">
    <property type="protein sequence ID" value="MDW2799825.1"/>
    <property type="molecule type" value="Genomic_DNA"/>
</dbReference>
<reference evidence="9 10" key="1">
    <citation type="submission" date="2023-10" db="EMBL/GenBank/DDBJ databases">
        <title>A novel Glycoside Hydrolase 43-Like Enzyme from Clostrdium boliviensis is an Endo-xylanase, and a Candidate for Xylooligosaccharides Production from Different Xylan Substrates.</title>
        <authorList>
            <person name="Alvarez M.T."/>
            <person name="Rocabado-Villegas L.R."/>
            <person name="Salas-Veizaga D.M."/>
            <person name="Linares-Pasten J.A."/>
            <person name="Gudmundsdottir E.E."/>
            <person name="Hreggvidsson G.O."/>
            <person name="Adlercreutz P."/>
            <person name="Nordberg Karlsson E."/>
        </authorList>
    </citation>
    <scope>NUCLEOTIDE SEQUENCE [LARGE SCALE GENOMIC DNA]</scope>
    <source>
        <strain evidence="9 10">E-1</strain>
    </source>
</reference>
<keyword evidence="4 7" id="KW-0812">Transmembrane</keyword>
<dbReference type="Gene3D" id="1.10.3720.10">
    <property type="entry name" value="MetI-like"/>
    <property type="match status" value="1"/>
</dbReference>
<evidence type="ECO:0000256" key="3">
    <source>
        <dbReference type="ARBA" id="ARBA00022475"/>
    </source>
</evidence>
<dbReference type="InterPro" id="IPR035906">
    <property type="entry name" value="MetI-like_sf"/>
</dbReference>
<evidence type="ECO:0000256" key="7">
    <source>
        <dbReference type="RuleBase" id="RU363032"/>
    </source>
</evidence>